<feature type="chain" id="PRO_5018193896" description="L-type lectin-like domain-containing protein" evidence="7">
    <location>
        <begin position="18"/>
        <end position="463"/>
    </location>
</feature>
<name>A0A3P3YJP2_PLABS</name>
<feature type="transmembrane region" description="Helical" evidence="6">
    <location>
        <begin position="432"/>
        <end position="451"/>
    </location>
</feature>
<keyword evidence="3 7" id="KW-0732">Signal</keyword>
<dbReference type="Proteomes" id="UP000290189">
    <property type="component" value="Unassembled WGS sequence"/>
</dbReference>
<dbReference type="PANTHER" id="PTHR12223">
    <property type="entry name" value="VESICULAR MANNOSE-BINDING LECTIN"/>
    <property type="match status" value="1"/>
</dbReference>
<dbReference type="CDD" id="cd07308">
    <property type="entry name" value="lectin_leg-like"/>
    <property type="match status" value="1"/>
</dbReference>
<evidence type="ECO:0000256" key="2">
    <source>
        <dbReference type="ARBA" id="ARBA00022692"/>
    </source>
</evidence>
<dbReference type="Pfam" id="PF03388">
    <property type="entry name" value="Lectin_leg-like"/>
    <property type="match status" value="1"/>
</dbReference>
<sequence>MWKATLVFVVVLSVAGAQVVHDLSAPYTRQTNWEAFGSAKITTDGVVLTHHPGPVGVAQRGAIWDQTPLAFSQGTWEVQLDFRALGEDNGGGEGLALWLTETKNEIGPVFGSRDKFKGLAIVFDSHDNDNLRNNPSVSAHVFDGTRQYNHADDGLGTQLAGCIADFRNRADVVSSRVSFNGTVLGVYLDLSGQGKYRKCLEANVNLQMGPVHLGVSAETLGSAANQEMHEVVGIRVTGTTDPIPGHVRQMAIDEEQRRQQVGYSYGSKPPAPVSAAPQNKVPEVAVPKPTGDAKAPAAVTGRPGPAVHHFEGHTMVHEKLDKLLAANALESSSTAEALREVEENLRVHVTDAVNAVIDQVGDPSAVADQVAALATHLQELADVADAIRRQNVDLDARIQRVAGDLMAVQEAVQAVPQRVVAENVRTSDGMTAIVWVMMVVFAAVSFVVGRVSSARQYHPSKYL</sequence>
<evidence type="ECO:0000313" key="9">
    <source>
        <dbReference type="EMBL" id="SPQ99990.1"/>
    </source>
</evidence>
<evidence type="ECO:0000256" key="5">
    <source>
        <dbReference type="ARBA" id="ARBA00023136"/>
    </source>
</evidence>
<dbReference type="InterPro" id="IPR051136">
    <property type="entry name" value="Intracellular_Lectin-GPT"/>
</dbReference>
<dbReference type="GO" id="GO:0005793">
    <property type="term" value="C:endoplasmic reticulum-Golgi intermediate compartment"/>
    <property type="evidence" value="ECO:0007669"/>
    <property type="project" value="TreeGrafter"/>
</dbReference>
<evidence type="ECO:0000256" key="7">
    <source>
        <dbReference type="SAM" id="SignalP"/>
    </source>
</evidence>
<comment type="subcellular location">
    <subcellularLocation>
        <location evidence="1">Membrane</location>
        <topology evidence="1">Single-pass type I membrane protein</topology>
    </subcellularLocation>
</comment>
<evidence type="ECO:0000256" key="4">
    <source>
        <dbReference type="ARBA" id="ARBA00022989"/>
    </source>
</evidence>
<dbReference type="SUPFAM" id="SSF49899">
    <property type="entry name" value="Concanavalin A-like lectins/glucanases"/>
    <property type="match status" value="1"/>
</dbReference>
<keyword evidence="5 6" id="KW-0472">Membrane</keyword>
<organism evidence="9 10">
    <name type="scientific">Plasmodiophora brassicae</name>
    <name type="common">Clubroot disease agent</name>
    <dbReference type="NCBI Taxonomy" id="37360"/>
    <lineage>
        <taxon>Eukaryota</taxon>
        <taxon>Sar</taxon>
        <taxon>Rhizaria</taxon>
        <taxon>Endomyxa</taxon>
        <taxon>Phytomyxea</taxon>
        <taxon>Plasmodiophorida</taxon>
        <taxon>Plasmodiophoridae</taxon>
        <taxon>Plasmodiophora</taxon>
    </lineage>
</organism>
<dbReference type="InterPro" id="IPR005052">
    <property type="entry name" value="Lectin_leg"/>
</dbReference>
<dbReference type="GO" id="GO:0005537">
    <property type="term" value="F:D-mannose binding"/>
    <property type="evidence" value="ECO:0007669"/>
    <property type="project" value="TreeGrafter"/>
</dbReference>
<dbReference type="InterPro" id="IPR013320">
    <property type="entry name" value="ConA-like_dom_sf"/>
</dbReference>
<proteinExistence type="predicted"/>
<gene>
    <name evidence="9" type="ORF">PLBR_LOCUS7205</name>
</gene>
<dbReference type="GO" id="GO:0000139">
    <property type="term" value="C:Golgi membrane"/>
    <property type="evidence" value="ECO:0007669"/>
    <property type="project" value="TreeGrafter"/>
</dbReference>
<keyword evidence="2 6" id="KW-0812">Transmembrane</keyword>
<dbReference type="GO" id="GO:0006888">
    <property type="term" value="P:endoplasmic reticulum to Golgi vesicle-mediated transport"/>
    <property type="evidence" value="ECO:0007669"/>
    <property type="project" value="TreeGrafter"/>
</dbReference>
<keyword evidence="4 6" id="KW-1133">Transmembrane helix</keyword>
<protein>
    <recommendedName>
        <fullName evidence="8">L-type lectin-like domain-containing protein</fullName>
    </recommendedName>
</protein>
<evidence type="ECO:0000256" key="3">
    <source>
        <dbReference type="ARBA" id="ARBA00022729"/>
    </source>
</evidence>
<evidence type="ECO:0000313" key="10">
    <source>
        <dbReference type="Proteomes" id="UP000290189"/>
    </source>
</evidence>
<dbReference type="EMBL" id="OVEO01000013">
    <property type="protein sequence ID" value="SPQ99990.1"/>
    <property type="molecule type" value="Genomic_DNA"/>
</dbReference>
<evidence type="ECO:0000256" key="1">
    <source>
        <dbReference type="ARBA" id="ARBA00004479"/>
    </source>
</evidence>
<dbReference type="PANTHER" id="PTHR12223:SF28">
    <property type="entry name" value="LECTIN, MANNOSE BINDING 1 LIKE"/>
    <property type="match status" value="1"/>
</dbReference>
<evidence type="ECO:0000259" key="8">
    <source>
        <dbReference type="PROSITE" id="PS51328"/>
    </source>
</evidence>
<dbReference type="GO" id="GO:0005789">
    <property type="term" value="C:endoplasmic reticulum membrane"/>
    <property type="evidence" value="ECO:0007669"/>
    <property type="project" value="TreeGrafter"/>
</dbReference>
<dbReference type="Gene3D" id="2.60.120.200">
    <property type="match status" value="1"/>
</dbReference>
<evidence type="ECO:0000256" key="6">
    <source>
        <dbReference type="SAM" id="Phobius"/>
    </source>
</evidence>
<feature type="domain" description="L-type lectin-like" evidence="8">
    <location>
        <begin position="9"/>
        <end position="239"/>
    </location>
</feature>
<feature type="signal peptide" evidence="7">
    <location>
        <begin position="1"/>
        <end position="17"/>
    </location>
</feature>
<reference evidence="9 10" key="1">
    <citation type="submission" date="2018-03" db="EMBL/GenBank/DDBJ databases">
        <authorList>
            <person name="Fogelqvist J."/>
        </authorList>
    </citation>
    <scope>NUCLEOTIDE SEQUENCE [LARGE SCALE GENOMIC DNA]</scope>
</reference>
<dbReference type="GO" id="GO:0030134">
    <property type="term" value="C:COPII-coated ER to Golgi transport vesicle"/>
    <property type="evidence" value="ECO:0007669"/>
    <property type="project" value="TreeGrafter"/>
</dbReference>
<keyword evidence="9" id="KW-0496">Mitochondrion</keyword>
<dbReference type="PROSITE" id="PS51328">
    <property type="entry name" value="L_LECTIN_LIKE"/>
    <property type="match status" value="1"/>
</dbReference>
<accession>A0A3P3YJP2</accession>
<geneLocation type="mitochondrion" evidence="9"/>
<dbReference type="AlphaFoldDB" id="A0A3P3YJP2"/>